<dbReference type="PATRIC" id="fig|1121362.3.peg.1698"/>
<evidence type="ECO:0000313" key="2">
    <source>
        <dbReference type="Proteomes" id="UP000011723"/>
    </source>
</evidence>
<dbReference type="STRING" id="1121362.A605_08410"/>
<dbReference type="Proteomes" id="UP000011723">
    <property type="component" value="Chromosome"/>
</dbReference>
<sequence>MLAATLAACVVVLAMFRLQGLILLVPILLVALMVLHYRPDATEVTALRSSIALSAEDLRDVLDEFDRFAADADADALADRTLHRPALLDQDCPDPEIEEFHYQQATARRFLNRLEARLANPALEIGQLETLLSVTDQRVLELKESWLAARQAAKRLGPNY</sequence>
<keyword evidence="2" id="KW-1185">Reference proteome</keyword>
<dbReference type="KEGG" id="chn:A605_08410"/>
<dbReference type="OrthoDB" id="4427368at2"/>
<accession>M1MY78</accession>
<name>M1MY78_9CORY</name>
<reference evidence="1 2" key="1">
    <citation type="journal article" date="2012" name="Stand. Genomic Sci.">
        <title>Genome sequence of the halotolerant bacterium Corynebacterium halotolerans type strain YIM 70093(T) (= DSM 44683(T)).</title>
        <authorList>
            <person name="Ruckert C."/>
            <person name="Albersmeier A."/>
            <person name="Al-Dilaimi A."/>
            <person name="Niehaus K."/>
            <person name="Szczepanowski R."/>
            <person name="Kalinowski J."/>
        </authorList>
    </citation>
    <scope>NUCLEOTIDE SEQUENCE [LARGE SCALE GENOMIC DNA]</scope>
    <source>
        <strain evidence="1">YIM 70093</strain>
    </source>
</reference>
<evidence type="ECO:0000313" key="1">
    <source>
        <dbReference type="EMBL" id="AGF72684.1"/>
    </source>
</evidence>
<proteinExistence type="predicted"/>
<dbReference type="eggNOG" id="ENOG5031JJD">
    <property type="taxonomic scope" value="Bacteria"/>
</dbReference>
<organism evidence="1 2">
    <name type="scientific">Corynebacterium halotolerans YIM 70093 = DSM 44683</name>
    <dbReference type="NCBI Taxonomy" id="1121362"/>
    <lineage>
        <taxon>Bacteria</taxon>
        <taxon>Bacillati</taxon>
        <taxon>Actinomycetota</taxon>
        <taxon>Actinomycetes</taxon>
        <taxon>Mycobacteriales</taxon>
        <taxon>Corynebacteriaceae</taxon>
        <taxon>Corynebacterium</taxon>
    </lineage>
</organism>
<dbReference type="EMBL" id="CP003697">
    <property type="protein sequence ID" value="AGF72684.1"/>
    <property type="molecule type" value="Genomic_DNA"/>
</dbReference>
<dbReference type="HOGENOM" id="CLU_108847_0_0_11"/>
<gene>
    <name evidence="1" type="ORF">A605_08410</name>
</gene>
<dbReference type="AlphaFoldDB" id="M1MY78"/>
<protein>
    <submittedName>
        <fullName evidence="1">Uncharacterized protein</fullName>
    </submittedName>
</protein>